<gene>
    <name evidence="4" type="ORF">EYC80_005061</name>
</gene>
<comment type="caution">
    <text evidence="4">The sequence shown here is derived from an EMBL/GenBank/DDBJ whole genome shotgun (WGS) entry which is preliminary data.</text>
</comment>
<proteinExistence type="predicted"/>
<dbReference type="GO" id="GO:0080008">
    <property type="term" value="C:Cul4-RING E3 ubiquitin ligase complex"/>
    <property type="evidence" value="ECO:0007669"/>
    <property type="project" value="TreeGrafter"/>
</dbReference>
<keyword evidence="1" id="KW-0853">WD repeat</keyword>
<organism evidence="4 5">
    <name type="scientific">Monilinia laxa</name>
    <name type="common">Brown rot fungus</name>
    <name type="synonym">Sclerotinia laxa</name>
    <dbReference type="NCBI Taxonomy" id="61186"/>
    <lineage>
        <taxon>Eukaryota</taxon>
        <taxon>Fungi</taxon>
        <taxon>Dikarya</taxon>
        <taxon>Ascomycota</taxon>
        <taxon>Pezizomycotina</taxon>
        <taxon>Leotiomycetes</taxon>
        <taxon>Helotiales</taxon>
        <taxon>Sclerotiniaceae</taxon>
        <taxon>Monilinia</taxon>
    </lineage>
</organism>
<evidence type="ECO:0000313" key="4">
    <source>
        <dbReference type="EMBL" id="KAB8303668.1"/>
    </source>
</evidence>
<dbReference type="AlphaFoldDB" id="A0A5N6KJ28"/>
<accession>A0A5N6KJ28</accession>
<protein>
    <recommendedName>
        <fullName evidence="6">Myocyte-specific enhancer factor 2d</fullName>
    </recommendedName>
</protein>
<dbReference type="InterPro" id="IPR036322">
    <property type="entry name" value="WD40_repeat_dom_sf"/>
</dbReference>
<dbReference type="PANTHER" id="PTHR44472:SF1">
    <property type="entry name" value="DDB1 AND CUL4 ASSOCIATED FACTOR 4"/>
    <property type="match status" value="1"/>
</dbReference>
<evidence type="ECO:0008006" key="6">
    <source>
        <dbReference type="Google" id="ProtNLM"/>
    </source>
</evidence>
<dbReference type="SUPFAM" id="SSF50978">
    <property type="entry name" value="WD40 repeat-like"/>
    <property type="match status" value="1"/>
</dbReference>
<reference evidence="4 5" key="1">
    <citation type="submission" date="2019-06" db="EMBL/GenBank/DDBJ databases">
        <title>Genome Sequence of the Brown Rot Fungal Pathogen Monilinia laxa.</title>
        <authorList>
            <person name="De Miccolis Angelini R.M."/>
            <person name="Landi L."/>
            <person name="Abate D."/>
            <person name="Pollastro S."/>
            <person name="Romanazzi G."/>
            <person name="Faretra F."/>
        </authorList>
    </citation>
    <scope>NUCLEOTIDE SEQUENCE [LARGE SCALE GENOMIC DNA]</scope>
    <source>
        <strain evidence="4 5">Mlax316</strain>
    </source>
</reference>
<dbReference type="PANTHER" id="PTHR44472">
    <property type="entry name" value="DDB1- AND CUL4-ASSOCIATED FACTOR 4-RELATED"/>
    <property type="match status" value="1"/>
</dbReference>
<feature type="region of interest" description="Disordered" evidence="3">
    <location>
        <begin position="27"/>
        <end position="51"/>
    </location>
</feature>
<dbReference type="InterPro" id="IPR052254">
    <property type="entry name" value="CUL4-DDB1_E3_ligase_receptor"/>
</dbReference>
<dbReference type="Gene3D" id="2.130.10.10">
    <property type="entry name" value="YVTN repeat-like/Quinoprotein amine dehydrogenase"/>
    <property type="match status" value="1"/>
</dbReference>
<dbReference type="EMBL" id="VIGI01000002">
    <property type="protein sequence ID" value="KAB8303668.1"/>
    <property type="molecule type" value="Genomic_DNA"/>
</dbReference>
<evidence type="ECO:0000256" key="1">
    <source>
        <dbReference type="ARBA" id="ARBA00022574"/>
    </source>
</evidence>
<sequence>MSQVPEIPGYYYDNEKRKYFKIQANAPSGSAYSSQDVKRRKIDDDNKKSQSLKVQRNIGRIRRARILEAPIAGGFLSVRFGQYTLHDVSTSVYAQNIIKTGDAGLTRCGGKHLFVVMPQKSRSPIRFSMAQGHKIGHFAVDWRAMAHGQQVENVFENNIRNLETSVPYFQAVEFTEYPPISKDYSTKLRTGNEIAQRLRLFTLPCHPMISVNETTEHIATTWSGAPADRGIAISRCPEMIAPHNHSSQLTNVFLGPGTTRGNVDILSSTPAPSHSQNMFAIGSSKGILVVDKNLDMSWIQRQSSNNAFGTSRTHPRDVFSLAYLPNHKDILLSGERSGMLNIIDLRLPQFGAAAEKIQYTSCVAHIKPLDEHRILVAGCASDLSQYDRRFIKRNTDRSIFSTVRTASERPYLTYPGYRNNGFIGIPLDVDMELGIIAAADEPSVITLFSLHGGQVLSGFNFRSNMECIKFVPDEWGKPKSLWATLTDNLVRLSFDKEETPSGLIDSHNSNQYRIHTNPNTVATRHFATGNQTIL</sequence>
<name>A0A5N6KJ28_MONLA</name>
<evidence type="ECO:0000256" key="3">
    <source>
        <dbReference type="SAM" id="MobiDB-lite"/>
    </source>
</evidence>
<dbReference type="InterPro" id="IPR015943">
    <property type="entry name" value="WD40/YVTN_repeat-like_dom_sf"/>
</dbReference>
<keyword evidence="2" id="KW-0677">Repeat</keyword>
<keyword evidence="5" id="KW-1185">Reference proteome</keyword>
<evidence type="ECO:0000256" key="2">
    <source>
        <dbReference type="ARBA" id="ARBA00022737"/>
    </source>
</evidence>
<dbReference type="OrthoDB" id="128867at2759"/>
<evidence type="ECO:0000313" key="5">
    <source>
        <dbReference type="Proteomes" id="UP000326757"/>
    </source>
</evidence>
<dbReference type="Proteomes" id="UP000326757">
    <property type="component" value="Unassembled WGS sequence"/>
</dbReference>